<evidence type="ECO:0000256" key="1">
    <source>
        <dbReference type="PROSITE-ProRule" id="PRU00169"/>
    </source>
</evidence>
<protein>
    <recommendedName>
        <fullName evidence="2">Response regulatory domain-containing protein</fullName>
    </recommendedName>
</protein>
<dbReference type="RefSeq" id="WP_188745614.1">
    <property type="nucleotide sequence ID" value="NZ_BMIJ01000001.1"/>
</dbReference>
<sequence length="528" mass="59453">METLFSGKSALILDKKLEDLQSLRSILSGMGFGEVLAASSVNMALSMLRELPVDFCFLCYDLGRDEKNGLQLMLELQAEGLRRYSSCYVLVIEPEKSDLLLGSPENSPDIYISKPYDRVRVGQQLEKVMRLKRNLGTVEELLDKGEWEQALDECEALEENYPGMRVYLQRLRGAVLLRHNEPQMAYETFGLLMDGRDQPWIRIGLAIAAARSGWFNQSAEQLDKVIGDQQICIEAFVWRARLHRLRGALSDAQNLLRQAVVLQPTVALLQGDLGNVAAMNGDARLAVEAFRAAIRYSRYSAFQHPDYYFGLVRVLLERMLGSGRGSDAEEEAIRMLEQAQRDFLDVSVIHFRCRLLSGEVYRKVGDLQSGELAARDALNLYQELTLDERLMWLDQLVEGVDGTSVADEVSGFRQELTKQMAGLKWGRANLKGMTQFRHGELDPALDSFLEAYEQQQGNPGVGLNLVQTALEIIRRSAMPMLERDLLALCDETLYALNYAALTPKQKQRYKGLGERLSEVVGRLGRGAD</sequence>
<dbReference type="Gene3D" id="1.25.40.10">
    <property type="entry name" value="Tetratricopeptide repeat domain"/>
    <property type="match status" value="2"/>
</dbReference>
<reference evidence="4" key="1">
    <citation type="journal article" date="2019" name="Int. J. Syst. Evol. Microbiol.">
        <title>The Global Catalogue of Microorganisms (GCM) 10K type strain sequencing project: providing services to taxonomists for standard genome sequencing and annotation.</title>
        <authorList>
            <consortium name="The Broad Institute Genomics Platform"/>
            <consortium name="The Broad Institute Genome Sequencing Center for Infectious Disease"/>
            <person name="Wu L."/>
            <person name="Ma J."/>
        </authorList>
    </citation>
    <scope>NUCLEOTIDE SEQUENCE [LARGE SCALE GENOMIC DNA]</scope>
    <source>
        <strain evidence="4">CGMCC 1.15341</strain>
    </source>
</reference>
<accession>A0ABQ1K186</accession>
<dbReference type="SUPFAM" id="SSF48452">
    <property type="entry name" value="TPR-like"/>
    <property type="match status" value="1"/>
</dbReference>
<dbReference type="EMBL" id="BMIJ01000001">
    <property type="protein sequence ID" value="GGB83058.1"/>
    <property type="molecule type" value="Genomic_DNA"/>
</dbReference>
<name>A0ABQ1K186_9GAMM</name>
<evidence type="ECO:0000259" key="2">
    <source>
        <dbReference type="PROSITE" id="PS50110"/>
    </source>
</evidence>
<comment type="caution">
    <text evidence="1">Lacks conserved residue(s) required for the propagation of feature annotation.</text>
</comment>
<dbReference type="InterPro" id="IPR011990">
    <property type="entry name" value="TPR-like_helical_dom_sf"/>
</dbReference>
<dbReference type="PROSITE" id="PS50110">
    <property type="entry name" value="RESPONSE_REGULATORY"/>
    <property type="match status" value="1"/>
</dbReference>
<organism evidence="3 4">
    <name type="scientific">Marinobacterium zhoushanense</name>
    <dbReference type="NCBI Taxonomy" id="1679163"/>
    <lineage>
        <taxon>Bacteria</taxon>
        <taxon>Pseudomonadati</taxon>
        <taxon>Pseudomonadota</taxon>
        <taxon>Gammaproteobacteria</taxon>
        <taxon>Oceanospirillales</taxon>
        <taxon>Oceanospirillaceae</taxon>
        <taxon>Marinobacterium</taxon>
    </lineage>
</organism>
<dbReference type="InterPro" id="IPR011006">
    <property type="entry name" value="CheY-like_superfamily"/>
</dbReference>
<dbReference type="Proteomes" id="UP000629025">
    <property type="component" value="Unassembled WGS sequence"/>
</dbReference>
<feature type="domain" description="Response regulatory" evidence="2">
    <location>
        <begin position="9"/>
        <end position="129"/>
    </location>
</feature>
<evidence type="ECO:0000313" key="4">
    <source>
        <dbReference type="Proteomes" id="UP000629025"/>
    </source>
</evidence>
<dbReference type="SUPFAM" id="SSF52172">
    <property type="entry name" value="CheY-like"/>
    <property type="match status" value="1"/>
</dbReference>
<gene>
    <name evidence="3" type="ORF">GCM10011352_06110</name>
</gene>
<dbReference type="InterPro" id="IPR001789">
    <property type="entry name" value="Sig_transdc_resp-reg_receiver"/>
</dbReference>
<keyword evidence="4" id="KW-1185">Reference proteome</keyword>
<dbReference type="Gene3D" id="3.40.50.2300">
    <property type="match status" value="1"/>
</dbReference>
<comment type="caution">
    <text evidence="3">The sequence shown here is derived from an EMBL/GenBank/DDBJ whole genome shotgun (WGS) entry which is preliminary data.</text>
</comment>
<proteinExistence type="predicted"/>
<evidence type="ECO:0000313" key="3">
    <source>
        <dbReference type="EMBL" id="GGB83058.1"/>
    </source>
</evidence>